<dbReference type="Pfam" id="PF13698">
    <property type="entry name" value="DUF4156"/>
    <property type="match status" value="1"/>
</dbReference>
<evidence type="ECO:0000313" key="2">
    <source>
        <dbReference type="Proteomes" id="UP001165393"/>
    </source>
</evidence>
<proteinExistence type="predicted"/>
<dbReference type="PROSITE" id="PS51257">
    <property type="entry name" value="PROKAR_LIPOPROTEIN"/>
    <property type="match status" value="1"/>
</dbReference>
<dbReference type="AlphaFoldDB" id="A0AA42B800"/>
<gene>
    <name evidence="1" type="ORF">NAF29_09570</name>
</gene>
<comment type="caution">
    <text evidence="1">The sequence shown here is derived from an EMBL/GenBank/DDBJ whole genome shotgun (WGS) entry which is preliminary data.</text>
</comment>
<reference evidence="1 2" key="1">
    <citation type="journal article" date="2013" name="Antonie Van Leeuwenhoek">
        <title>Echinimonas agarilytica gen. nov., sp. nov., a new gammaproteobacterium isolated from the sea urchin Strongylocentrotus intermedius.</title>
        <authorList>
            <person name="Nedashkovskaya O.I."/>
            <person name="Stenkova A.M."/>
            <person name="Zhukova N.V."/>
            <person name="Van Trappen S."/>
            <person name="Lee J.S."/>
            <person name="Kim S.B."/>
        </authorList>
    </citation>
    <scope>NUCLEOTIDE SEQUENCE [LARGE SCALE GENOMIC DNA]</scope>
    <source>
        <strain evidence="1 2">KMM 6351</strain>
    </source>
</reference>
<accession>A0AA42B800</accession>
<dbReference type="EMBL" id="JAMQGP010000003">
    <property type="protein sequence ID" value="MCM2679913.1"/>
    <property type="molecule type" value="Genomic_DNA"/>
</dbReference>
<name>A0AA42B800_9GAMM</name>
<sequence>MMQRSTPYFKKMLFWVALILAGCTHTDLYQGSEGTRISFLEDDVAECKSLGEVIGTEGHWYNYWFISNRELLQSSLNDIRNQAAQRGADVVYLPRDISFETSVTFVGTAYDCRP</sequence>
<organism evidence="1 2">
    <name type="scientific">Echinimonas agarilytica</name>
    <dbReference type="NCBI Taxonomy" id="1215918"/>
    <lineage>
        <taxon>Bacteria</taxon>
        <taxon>Pseudomonadati</taxon>
        <taxon>Pseudomonadota</taxon>
        <taxon>Gammaproteobacteria</taxon>
        <taxon>Alteromonadales</taxon>
        <taxon>Echinimonadaceae</taxon>
        <taxon>Echinimonas</taxon>
    </lineage>
</organism>
<keyword evidence="2" id="KW-1185">Reference proteome</keyword>
<dbReference type="RefSeq" id="WP_251261323.1">
    <property type="nucleotide sequence ID" value="NZ_JAMQGP010000003.1"/>
</dbReference>
<dbReference type="Proteomes" id="UP001165393">
    <property type="component" value="Unassembled WGS sequence"/>
</dbReference>
<protein>
    <submittedName>
        <fullName evidence="1">DUF4156 domain-containing protein</fullName>
    </submittedName>
</protein>
<evidence type="ECO:0000313" key="1">
    <source>
        <dbReference type="EMBL" id="MCM2679913.1"/>
    </source>
</evidence>
<dbReference type="InterPro" id="IPR025294">
    <property type="entry name" value="DUF4156"/>
</dbReference>